<dbReference type="Gene3D" id="3.40.50.2000">
    <property type="entry name" value="Glycogen Phosphorylase B"/>
    <property type="match status" value="2"/>
</dbReference>
<comment type="caution">
    <text evidence="3">The sequence shown here is derived from an EMBL/GenBank/DDBJ whole genome shotgun (WGS) entry which is preliminary data.</text>
</comment>
<name>A0A2H0WQL1_9BACT</name>
<dbReference type="EMBL" id="PEZH01000051">
    <property type="protein sequence ID" value="PIS14952.1"/>
    <property type="molecule type" value="Genomic_DNA"/>
</dbReference>
<dbReference type="Pfam" id="PF00534">
    <property type="entry name" value="Glycos_transf_1"/>
    <property type="match status" value="1"/>
</dbReference>
<evidence type="ECO:0000313" key="3">
    <source>
        <dbReference type="EMBL" id="PIS14952.1"/>
    </source>
</evidence>
<feature type="domain" description="Glycosyl transferase family 1" evidence="2">
    <location>
        <begin position="205"/>
        <end position="345"/>
    </location>
</feature>
<evidence type="ECO:0000313" key="4">
    <source>
        <dbReference type="Proteomes" id="UP000231282"/>
    </source>
</evidence>
<dbReference type="Proteomes" id="UP000231282">
    <property type="component" value="Unassembled WGS sequence"/>
</dbReference>
<accession>A0A2H0WQL1</accession>
<reference evidence="4" key="1">
    <citation type="submission" date="2017-09" db="EMBL/GenBank/DDBJ databases">
        <title>Depth-based differentiation of microbial function through sediment-hosted aquifers and enrichment of novel symbionts in the deep terrestrial subsurface.</title>
        <authorList>
            <person name="Probst A.J."/>
            <person name="Ladd B."/>
            <person name="Jarett J.K."/>
            <person name="Geller-Mcgrath D.E."/>
            <person name="Sieber C.M.K."/>
            <person name="Emerson J.B."/>
            <person name="Anantharaman K."/>
            <person name="Thomas B.C."/>
            <person name="Malmstrom R."/>
            <person name="Stieglmeier M."/>
            <person name="Klingl A."/>
            <person name="Woyke T."/>
            <person name="Ryan C.M."/>
            <person name="Banfield J.F."/>
        </authorList>
    </citation>
    <scope>NUCLEOTIDE SEQUENCE [LARGE SCALE GENOMIC DNA]</scope>
</reference>
<dbReference type="PANTHER" id="PTHR46401">
    <property type="entry name" value="GLYCOSYLTRANSFERASE WBBK-RELATED"/>
    <property type="match status" value="1"/>
</dbReference>
<gene>
    <name evidence="3" type="ORF">COT63_02560</name>
</gene>
<protein>
    <recommendedName>
        <fullName evidence="2">Glycosyl transferase family 1 domain-containing protein</fullName>
    </recommendedName>
</protein>
<dbReference type="GO" id="GO:0016757">
    <property type="term" value="F:glycosyltransferase activity"/>
    <property type="evidence" value="ECO:0007669"/>
    <property type="project" value="InterPro"/>
</dbReference>
<dbReference type="AlphaFoldDB" id="A0A2H0WQL1"/>
<sequence length="377" mass="43663">MIKKNICIYNLGVGNTELLVQKMLYWQKKEINIKMVCPEDIIPQFKKLIKDISYVKIPHCKIAKNKFVLVFELLKRSFTTCFFIPQITKDTDVLYSISSVLDVLLLPFFIKIFKSQITWTALFENKVYLCRPGNFFIRLLAFWFYQISLLLLRKADKIFVISPELKSFLINRGFKKEKIILTGNAVDRGKIKKAIALKKHWCDGLFLGRIDEAKGVFDLVKICQLVVKKYPDFILWITGSGDQNTKNKLVKKIKELKLGKNIKLLGYVSGFKKFRLLANCRVFLFPSKSESFGVALLEAICSGKIAIAYDLPAYKTIYLNNELITVPLNDINAFAKKVINVLNQKRFKNINGLKLLNSPQYQYDHLAQLEMDNFKKR</sequence>
<evidence type="ECO:0000256" key="1">
    <source>
        <dbReference type="ARBA" id="ARBA00022679"/>
    </source>
</evidence>
<dbReference type="CDD" id="cd03801">
    <property type="entry name" value="GT4_PimA-like"/>
    <property type="match status" value="1"/>
</dbReference>
<dbReference type="SUPFAM" id="SSF53756">
    <property type="entry name" value="UDP-Glycosyltransferase/glycogen phosphorylase"/>
    <property type="match status" value="1"/>
</dbReference>
<organism evidence="3 4">
    <name type="scientific">Candidatus Shapirobacteria bacterium CG09_land_8_20_14_0_10_38_17</name>
    <dbReference type="NCBI Taxonomy" id="1974884"/>
    <lineage>
        <taxon>Bacteria</taxon>
        <taxon>Candidatus Shapironibacteriota</taxon>
    </lineage>
</organism>
<dbReference type="PANTHER" id="PTHR46401:SF2">
    <property type="entry name" value="GLYCOSYLTRANSFERASE WBBK-RELATED"/>
    <property type="match status" value="1"/>
</dbReference>
<dbReference type="InterPro" id="IPR001296">
    <property type="entry name" value="Glyco_trans_1"/>
</dbReference>
<proteinExistence type="predicted"/>
<evidence type="ECO:0000259" key="2">
    <source>
        <dbReference type="Pfam" id="PF00534"/>
    </source>
</evidence>
<keyword evidence="1" id="KW-0808">Transferase</keyword>